<keyword evidence="5" id="KW-1185">Reference proteome</keyword>
<dbReference type="PANTHER" id="PTHR13789:SF309">
    <property type="entry name" value="PUTATIVE (AFU_ORTHOLOGUE AFUA_6G14510)-RELATED"/>
    <property type="match status" value="1"/>
</dbReference>
<evidence type="ECO:0000313" key="5">
    <source>
        <dbReference type="Proteomes" id="UP000033452"/>
    </source>
</evidence>
<dbReference type="InterPro" id="IPR036188">
    <property type="entry name" value="FAD/NAD-bd_sf"/>
</dbReference>
<proteinExistence type="predicted"/>
<keyword evidence="1" id="KW-0560">Oxidoreductase</keyword>
<dbReference type="SUPFAM" id="SSF51905">
    <property type="entry name" value="FAD/NAD(P)-binding domain"/>
    <property type="match status" value="1"/>
</dbReference>
<keyword evidence="2 4" id="KW-0503">Monooxygenase</keyword>
<gene>
    <name evidence="4" type="ORF">TW77_00680</name>
</gene>
<dbReference type="PANTHER" id="PTHR13789">
    <property type="entry name" value="MONOOXYGENASE"/>
    <property type="match status" value="1"/>
</dbReference>
<evidence type="ECO:0000256" key="2">
    <source>
        <dbReference type="ARBA" id="ARBA00023033"/>
    </source>
</evidence>
<organism evidence="4 5">
    <name type="scientific">Pseudoalteromonas rubra</name>
    <dbReference type="NCBI Taxonomy" id="43658"/>
    <lineage>
        <taxon>Bacteria</taxon>
        <taxon>Pseudomonadati</taxon>
        <taxon>Pseudomonadota</taxon>
        <taxon>Gammaproteobacteria</taxon>
        <taxon>Alteromonadales</taxon>
        <taxon>Pseudoalteromonadaceae</taxon>
        <taxon>Pseudoalteromonas</taxon>
    </lineage>
</organism>
<protein>
    <submittedName>
        <fullName evidence="4">Monooxygenase</fullName>
    </submittedName>
</protein>
<reference evidence="4 5" key="1">
    <citation type="journal article" date="2015" name="BMC Genomics">
        <title>Genome mining reveals unlocked bioactive potential of marine Gram-negative bacteria.</title>
        <authorList>
            <person name="Machado H."/>
            <person name="Sonnenschein E.C."/>
            <person name="Melchiorsen J."/>
            <person name="Gram L."/>
        </authorList>
    </citation>
    <scope>NUCLEOTIDE SEQUENCE [LARGE SCALE GENOMIC DNA]</scope>
    <source>
        <strain evidence="4 5">S2471</strain>
    </source>
</reference>
<dbReference type="OrthoDB" id="9782160at2"/>
<dbReference type="GO" id="GO:0004497">
    <property type="term" value="F:monooxygenase activity"/>
    <property type="evidence" value="ECO:0007669"/>
    <property type="project" value="UniProtKB-KW"/>
</dbReference>
<accession>A0A0F4R0G3</accession>
<dbReference type="GO" id="GO:0071949">
    <property type="term" value="F:FAD binding"/>
    <property type="evidence" value="ECO:0007669"/>
    <property type="project" value="InterPro"/>
</dbReference>
<dbReference type="PATRIC" id="fig|43658.5.peg.140"/>
<evidence type="ECO:0000313" key="4">
    <source>
        <dbReference type="EMBL" id="KJZ13443.1"/>
    </source>
</evidence>
<evidence type="ECO:0000259" key="3">
    <source>
        <dbReference type="Pfam" id="PF01494"/>
    </source>
</evidence>
<dbReference type="Gene3D" id="3.50.50.60">
    <property type="entry name" value="FAD/NAD(P)-binding domain"/>
    <property type="match status" value="1"/>
</dbReference>
<dbReference type="InterPro" id="IPR002938">
    <property type="entry name" value="FAD-bd"/>
</dbReference>
<dbReference type="AlphaFoldDB" id="A0A0F4R0G3"/>
<comment type="caution">
    <text evidence="4">The sequence shown here is derived from an EMBL/GenBank/DDBJ whole genome shotgun (WGS) entry which is preliminary data.</text>
</comment>
<dbReference type="Proteomes" id="UP000033452">
    <property type="component" value="Unassembled WGS sequence"/>
</dbReference>
<name>A0A0F4R0G3_9GAMM</name>
<dbReference type="InterPro" id="IPR050493">
    <property type="entry name" value="FAD-dep_Monooxygenase_BioMet"/>
</dbReference>
<dbReference type="RefSeq" id="WP_046003034.1">
    <property type="nucleotide sequence ID" value="NZ_JXYA01000001.1"/>
</dbReference>
<evidence type="ECO:0000256" key="1">
    <source>
        <dbReference type="ARBA" id="ARBA00023002"/>
    </source>
</evidence>
<sequence length="370" mass="40753">MQKKRIAIIGAGVAGMALAILARKQGHEVQVYERAATLTTMGAGVTLWPNAMYVLHKMGLAQQVIRAGGTPESLCQYDRSGNRQTTLDIGELNRHCGYASVTILRRDLIRILGEALAEQGVAIKFATSVTCKEVNSLRQANDLVVGADGRMQSVVRQMLFAEAGTPCYQGFINVIGVSKLRPGTLANHIGDFRHPTERFGIVPVRPDICYWAGAWRTSLDESRTQHDWLGELRQRFGGWAEAVQAVLKHPEPESVRPIFVHDLDPLPYWHQDNMVLIGDAAHASLPTSGQGACQALEDAWQLACLMSQRDPLSAVLSQFYRLRIEKTTMAQHVGRQLAQQLFSGQSDESATHSAMSLAQLSRLWMQGLDG</sequence>
<dbReference type="Pfam" id="PF01494">
    <property type="entry name" value="FAD_binding_3"/>
    <property type="match status" value="1"/>
</dbReference>
<dbReference type="PRINTS" id="PR00420">
    <property type="entry name" value="RNGMNOXGNASE"/>
</dbReference>
<feature type="domain" description="FAD-binding" evidence="3">
    <location>
        <begin position="6"/>
        <end position="304"/>
    </location>
</feature>
<dbReference type="EMBL" id="JXYA01000001">
    <property type="protein sequence ID" value="KJZ13443.1"/>
    <property type="molecule type" value="Genomic_DNA"/>
</dbReference>